<feature type="chain" id="PRO_5037700533" evidence="1">
    <location>
        <begin position="23"/>
        <end position="79"/>
    </location>
</feature>
<accession>A0A914CIQ3</accession>
<evidence type="ECO:0000256" key="1">
    <source>
        <dbReference type="SAM" id="SignalP"/>
    </source>
</evidence>
<proteinExistence type="predicted"/>
<evidence type="ECO:0000313" key="3">
    <source>
        <dbReference type="WBParaSite" id="ACRNAN_scaffold10804.g24834.t1"/>
    </source>
</evidence>
<keyword evidence="1" id="KW-0732">Signal</keyword>
<protein>
    <submittedName>
        <fullName evidence="3">Uncharacterized protein</fullName>
    </submittedName>
</protein>
<feature type="signal peptide" evidence="1">
    <location>
        <begin position="1"/>
        <end position="22"/>
    </location>
</feature>
<keyword evidence="2" id="KW-1185">Reference proteome</keyword>
<organism evidence="2 3">
    <name type="scientific">Acrobeloides nanus</name>
    <dbReference type="NCBI Taxonomy" id="290746"/>
    <lineage>
        <taxon>Eukaryota</taxon>
        <taxon>Metazoa</taxon>
        <taxon>Ecdysozoa</taxon>
        <taxon>Nematoda</taxon>
        <taxon>Chromadorea</taxon>
        <taxon>Rhabditida</taxon>
        <taxon>Tylenchina</taxon>
        <taxon>Cephalobomorpha</taxon>
        <taxon>Cephaloboidea</taxon>
        <taxon>Cephalobidae</taxon>
        <taxon>Acrobeloides</taxon>
    </lineage>
</organism>
<reference evidence="3" key="1">
    <citation type="submission" date="2022-11" db="UniProtKB">
        <authorList>
            <consortium name="WormBaseParasite"/>
        </authorList>
    </citation>
    <scope>IDENTIFICATION</scope>
</reference>
<dbReference type="AlphaFoldDB" id="A0A914CIQ3"/>
<name>A0A914CIQ3_9BILA</name>
<evidence type="ECO:0000313" key="2">
    <source>
        <dbReference type="Proteomes" id="UP000887540"/>
    </source>
</evidence>
<dbReference type="WBParaSite" id="ACRNAN_scaffold10804.g24834.t1">
    <property type="protein sequence ID" value="ACRNAN_scaffold10804.g24834.t1"/>
    <property type="gene ID" value="ACRNAN_scaffold10804.g24834"/>
</dbReference>
<sequence length="79" mass="8422">MAKNFVLILFIGVILMANKCVGDDKKPDNGLFTCKVPGCTSGCRTAICNSNTQCCRYWAAGRVTHASCQPLGSIYCGGK</sequence>
<dbReference type="Proteomes" id="UP000887540">
    <property type="component" value="Unplaced"/>
</dbReference>